<name>A0ABW6KCI4_9BACI</name>
<reference evidence="5 6" key="1">
    <citation type="submission" date="2024-08" db="EMBL/GenBank/DDBJ databases">
        <title>Two novel Cytobacillus novel species.</title>
        <authorList>
            <person name="Liu G."/>
        </authorList>
    </citation>
    <scope>NUCLEOTIDE SEQUENCE [LARGE SCALE GENOMIC DNA]</scope>
    <source>
        <strain evidence="5 6">FJAT-54145</strain>
    </source>
</reference>
<evidence type="ECO:0000313" key="6">
    <source>
        <dbReference type="Proteomes" id="UP001601059"/>
    </source>
</evidence>
<evidence type="ECO:0000313" key="5">
    <source>
        <dbReference type="EMBL" id="MFE8701950.1"/>
    </source>
</evidence>
<comment type="caution">
    <text evidence="5">The sequence shown here is derived from an EMBL/GenBank/DDBJ whole genome shotgun (WGS) entry which is preliminary data.</text>
</comment>
<dbReference type="SUPFAM" id="SSF52540">
    <property type="entry name" value="P-loop containing nucleoside triphosphate hydrolases"/>
    <property type="match status" value="1"/>
</dbReference>
<keyword evidence="2" id="KW-0547">Nucleotide-binding</keyword>
<dbReference type="InterPro" id="IPR003593">
    <property type="entry name" value="AAA+_ATPase"/>
</dbReference>
<dbReference type="InterPro" id="IPR003439">
    <property type="entry name" value="ABC_transporter-like_ATP-bd"/>
</dbReference>
<feature type="domain" description="ABC transporter" evidence="4">
    <location>
        <begin position="2"/>
        <end position="230"/>
    </location>
</feature>
<accession>A0ABW6KCI4</accession>
<dbReference type="GO" id="GO:0005524">
    <property type="term" value="F:ATP binding"/>
    <property type="evidence" value="ECO:0007669"/>
    <property type="project" value="UniProtKB-KW"/>
</dbReference>
<evidence type="ECO:0000256" key="3">
    <source>
        <dbReference type="ARBA" id="ARBA00022840"/>
    </source>
</evidence>
<dbReference type="InterPro" id="IPR017871">
    <property type="entry name" value="ABC_transporter-like_CS"/>
</dbReference>
<dbReference type="Proteomes" id="UP001601059">
    <property type="component" value="Unassembled WGS sequence"/>
</dbReference>
<dbReference type="CDD" id="cd03230">
    <property type="entry name" value="ABC_DR_subfamily_A"/>
    <property type="match status" value="1"/>
</dbReference>
<organism evidence="5 6">
    <name type="scientific">Cytobacillus spartinae</name>
    <dbReference type="NCBI Taxonomy" id="3299023"/>
    <lineage>
        <taxon>Bacteria</taxon>
        <taxon>Bacillati</taxon>
        <taxon>Bacillota</taxon>
        <taxon>Bacilli</taxon>
        <taxon>Bacillales</taxon>
        <taxon>Bacillaceae</taxon>
        <taxon>Cytobacillus</taxon>
    </lineage>
</organism>
<evidence type="ECO:0000256" key="2">
    <source>
        <dbReference type="ARBA" id="ARBA00022741"/>
    </source>
</evidence>
<dbReference type="EMBL" id="JBIACK010000007">
    <property type="protein sequence ID" value="MFE8701950.1"/>
    <property type="molecule type" value="Genomic_DNA"/>
</dbReference>
<keyword evidence="3 5" id="KW-0067">ATP-binding</keyword>
<dbReference type="Pfam" id="PF00005">
    <property type="entry name" value="ABC_tran"/>
    <property type="match status" value="1"/>
</dbReference>
<dbReference type="SMART" id="SM00382">
    <property type="entry name" value="AAA"/>
    <property type="match status" value="1"/>
</dbReference>
<dbReference type="Gene3D" id="3.40.50.300">
    <property type="entry name" value="P-loop containing nucleotide triphosphate hydrolases"/>
    <property type="match status" value="1"/>
</dbReference>
<keyword evidence="1" id="KW-0813">Transport</keyword>
<dbReference type="PROSITE" id="PS50893">
    <property type="entry name" value="ABC_TRANSPORTER_2"/>
    <property type="match status" value="1"/>
</dbReference>
<gene>
    <name evidence="5" type="ORF">ACFYKX_15215</name>
</gene>
<dbReference type="RefSeq" id="WP_389361913.1">
    <property type="nucleotide sequence ID" value="NZ_JBIACK010000007.1"/>
</dbReference>
<sequence>MIEVKNLEYSYPGKKQPVIEDMSFQIHKGEIFGFLGPSGAGKSTTQKILIGLLKGYQGSVRVMDQEIREMNSNYYERIGVAFEFPNFYSKFSALENLRHFERLYSVDTTNPKELLAQVGLEKEADTKVSAFSKGMKMRLNFCRSLLNKPEILFLDEPTSGLDPVNSKILRERISALKREGKTIIITTHNMSLAEEICDRVAFVVDGNIRLIDSPKNLKLQNGKKSVWVEFKGENETTFMKDFPLSKLKDSQEFSQALQEDRIVTIHTQEASLEDIFIKVTGRSLT</sequence>
<dbReference type="PANTHER" id="PTHR42711:SF18">
    <property type="entry name" value="ABC TRANSPORTER, ATP-BINDING PROTEIN"/>
    <property type="match status" value="1"/>
</dbReference>
<dbReference type="PROSITE" id="PS00211">
    <property type="entry name" value="ABC_TRANSPORTER_1"/>
    <property type="match status" value="1"/>
</dbReference>
<evidence type="ECO:0000259" key="4">
    <source>
        <dbReference type="PROSITE" id="PS50893"/>
    </source>
</evidence>
<protein>
    <submittedName>
        <fullName evidence="5">ABC transporter ATP-binding protein</fullName>
    </submittedName>
</protein>
<dbReference type="PANTHER" id="PTHR42711">
    <property type="entry name" value="ABC TRANSPORTER ATP-BINDING PROTEIN"/>
    <property type="match status" value="1"/>
</dbReference>
<evidence type="ECO:0000256" key="1">
    <source>
        <dbReference type="ARBA" id="ARBA00022448"/>
    </source>
</evidence>
<proteinExistence type="predicted"/>
<dbReference type="InterPro" id="IPR027417">
    <property type="entry name" value="P-loop_NTPase"/>
</dbReference>
<dbReference type="InterPro" id="IPR050763">
    <property type="entry name" value="ABC_transporter_ATP-binding"/>
</dbReference>
<keyword evidence="6" id="KW-1185">Reference proteome</keyword>